<reference evidence="3" key="1">
    <citation type="journal article" date="2023" name="G3 (Bethesda)">
        <title>Whole genome assembly and annotation of the endangered Caribbean coral Acropora cervicornis.</title>
        <authorList>
            <person name="Selwyn J.D."/>
            <person name="Vollmer S.V."/>
        </authorList>
    </citation>
    <scope>NUCLEOTIDE SEQUENCE</scope>
    <source>
        <strain evidence="3">K2</strain>
    </source>
</reference>
<evidence type="ECO:0000313" key="4">
    <source>
        <dbReference type="Proteomes" id="UP001249851"/>
    </source>
</evidence>
<accession>A0AAD9QI55</accession>
<dbReference type="Gene3D" id="1.10.10.60">
    <property type="entry name" value="Homeodomain-like"/>
    <property type="match status" value="1"/>
</dbReference>
<dbReference type="PANTHER" id="PTHR47595">
    <property type="entry name" value="HEAT SHOCK 70 KDA PROTEIN 14"/>
    <property type="match status" value="1"/>
</dbReference>
<feature type="compositionally biased region" description="Basic residues" evidence="1">
    <location>
        <begin position="199"/>
        <end position="210"/>
    </location>
</feature>
<feature type="region of interest" description="Disordered" evidence="1">
    <location>
        <begin position="172"/>
        <end position="211"/>
    </location>
</feature>
<dbReference type="AlphaFoldDB" id="A0AAD9QI55"/>
<proteinExistence type="predicted"/>
<organism evidence="3 4">
    <name type="scientific">Acropora cervicornis</name>
    <name type="common">Staghorn coral</name>
    <dbReference type="NCBI Taxonomy" id="6130"/>
    <lineage>
        <taxon>Eukaryota</taxon>
        <taxon>Metazoa</taxon>
        <taxon>Cnidaria</taxon>
        <taxon>Anthozoa</taxon>
        <taxon>Hexacorallia</taxon>
        <taxon>Scleractinia</taxon>
        <taxon>Astrocoeniina</taxon>
        <taxon>Acroporidae</taxon>
        <taxon>Acropora</taxon>
    </lineage>
</organism>
<dbReference type="PANTHER" id="PTHR47595:SF1">
    <property type="entry name" value="MYB_SANT-LIKE DNA-BINDING DOMAIN-CONTAINING PROTEIN"/>
    <property type="match status" value="1"/>
</dbReference>
<evidence type="ECO:0000313" key="3">
    <source>
        <dbReference type="EMBL" id="KAK2561778.1"/>
    </source>
</evidence>
<evidence type="ECO:0000259" key="2">
    <source>
        <dbReference type="Pfam" id="PF13837"/>
    </source>
</evidence>
<sequence length="261" mass="29396">MAASTAWECTVCAAILGSTTEFLNHDCTGALSPKLPLNNMVDLGPMAPCHENLPMEKAAEVTALNVLERWEDSHVKLLISCYKEYKYLFGKGKSTKKEIFGKIAYSFNKQAPNTLVTGEQCMRKWTKLETKFKEIEDHNSKSGNDKKSMKFHDMMVDCIGEKKNVKPEVIMKSTGEDVGSLSDNSTGGDETESSGKSVAKQRVKRKRRSHSSAAEMLAFLSSYSEQREKNDEEKLKLLKEMKEERNQFLGHLVHNMKKSKS</sequence>
<dbReference type="Pfam" id="PF13837">
    <property type="entry name" value="Myb_DNA-bind_4"/>
    <property type="match status" value="1"/>
</dbReference>
<dbReference type="InterPro" id="IPR044822">
    <property type="entry name" value="Myb_DNA-bind_4"/>
</dbReference>
<name>A0AAD9QI55_ACRCE</name>
<comment type="caution">
    <text evidence="3">The sequence shown here is derived from an EMBL/GenBank/DDBJ whole genome shotgun (WGS) entry which is preliminary data.</text>
</comment>
<dbReference type="EMBL" id="JARQWQ010000031">
    <property type="protein sequence ID" value="KAK2561778.1"/>
    <property type="molecule type" value="Genomic_DNA"/>
</dbReference>
<feature type="domain" description="Myb/SANT-like DNA-binding" evidence="2">
    <location>
        <begin position="69"/>
        <end position="154"/>
    </location>
</feature>
<gene>
    <name evidence="3" type="ORF">P5673_015163</name>
</gene>
<protein>
    <recommendedName>
        <fullName evidence="2">Myb/SANT-like DNA-binding domain-containing protein</fullName>
    </recommendedName>
</protein>
<evidence type="ECO:0000256" key="1">
    <source>
        <dbReference type="SAM" id="MobiDB-lite"/>
    </source>
</evidence>
<dbReference type="Proteomes" id="UP001249851">
    <property type="component" value="Unassembled WGS sequence"/>
</dbReference>
<keyword evidence="4" id="KW-1185">Reference proteome</keyword>
<reference evidence="3" key="2">
    <citation type="journal article" date="2023" name="Science">
        <title>Genomic signatures of disease resistance in endangered staghorn corals.</title>
        <authorList>
            <person name="Vollmer S.V."/>
            <person name="Selwyn J.D."/>
            <person name="Despard B.A."/>
            <person name="Roesel C.L."/>
        </authorList>
    </citation>
    <scope>NUCLEOTIDE SEQUENCE</scope>
    <source>
        <strain evidence="3">K2</strain>
    </source>
</reference>